<dbReference type="PANTHER" id="PTHR47171">
    <property type="entry name" value="FARA-RELATED"/>
    <property type="match status" value="1"/>
</dbReference>
<name>A0A072P167_9EURO</name>
<dbReference type="Pfam" id="PF00172">
    <property type="entry name" value="Zn_clus"/>
    <property type="match status" value="1"/>
</dbReference>
<accession>A0A072P167</accession>
<evidence type="ECO:0000313" key="9">
    <source>
        <dbReference type="EMBL" id="KEF53417.1"/>
    </source>
</evidence>
<dbReference type="GO" id="GO:0000981">
    <property type="term" value="F:DNA-binding transcription factor activity, RNA polymerase II-specific"/>
    <property type="evidence" value="ECO:0007669"/>
    <property type="project" value="InterPro"/>
</dbReference>
<dbReference type="GO" id="GO:0003677">
    <property type="term" value="F:DNA binding"/>
    <property type="evidence" value="ECO:0007669"/>
    <property type="project" value="UniProtKB-KW"/>
</dbReference>
<sequence length="644" mass="71257">MSSELSGQAQPGSAPPIRRRRQLRACNTCHRRKVRCDAIGRQACSNCKAIGAACRFDIVEALSRRGRVSQKQVLETELTGNPEVTEHNSRPHAPESPASRRYASTSDRLSEVAVNQQLVDNVLVDFFQHGIGSQYWSRFDKLAEARICYVGTSLSNLAFLVSQEGCGDNNNLHYPNPQVHRIVPWKPDPMSYALQMRQNLESELSSFPAKDVRDALVEAFFNEIHPGFPVVDESDFRASYADPENPPPLLLFQTILLAGAHVCTHPKVAESRSLVRTALFQRAKTLWDLRFENDRVTLVQAALIFSWHIENADTVSANSYYWISVACGIAYGLGMHRNLAGSSSSLLPQCSKNLFRRIWWTLFQAAVASSLDQGRPLLARCDDSDQPPLTEDDLIEVGGSPNKNIRLQYCVQNSTLCEIVADILALFSPGSLRKSAGLVDTSIVDARLAAWLMGLPPGDDYYSSTLRLHYNTALLHLHRTVIQLGESNVSTNSQKLCSSAAESIVSTLSGMIANKTISRCYFTSLTAIMASAVHFVREMRLAIGQNSTLLALQSQAQLESCSPILRELTLYWPTASSVEKLCQHLLDRMKSMMIAQQTTGAAGEMPLNFPDLNIIPEDWDYILSTLHAAGPEPDWSNAQSGLGF</sequence>
<keyword evidence="10" id="KW-1185">Reference proteome</keyword>
<dbReference type="GO" id="GO:0008270">
    <property type="term" value="F:zinc ion binding"/>
    <property type="evidence" value="ECO:0007669"/>
    <property type="project" value="InterPro"/>
</dbReference>
<dbReference type="RefSeq" id="XP_013256007.1">
    <property type="nucleotide sequence ID" value="XM_013400553.1"/>
</dbReference>
<evidence type="ECO:0000259" key="8">
    <source>
        <dbReference type="PROSITE" id="PS50048"/>
    </source>
</evidence>
<dbReference type="InterPro" id="IPR001138">
    <property type="entry name" value="Zn2Cys6_DnaBD"/>
</dbReference>
<dbReference type="GO" id="GO:0006351">
    <property type="term" value="P:DNA-templated transcription"/>
    <property type="evidence" value="ECO:0007669"/>
    <property type="project" value="InterPro"/>
</dbReference>
<dbReference type="InterPro" id="IPR036864">
    <property type="entry name" value="Zn2-C6_fun-type_DNA-bd_sf"/>
</dbReference>
<keyword evidence="4" id="KW-0238">DNA-binding</keyword>
<keyword evidence="1" id="KW-0479">Metal-binding</keyword>
<dbReference type="InterPro" id="IPR007219">
    <property type="entry name" value="XnlR_reg_dom"/>
</dbReference>
<dbReference type="PROSITE" id="PS00463">
    <property type="entry name" value="ZN2_CY6_FUNGAL_1"/>
    <property type="match status" value="1"/>
</dbReference>
<dbReference type="AlphaFoldDB" id="A0A072P167"/>
<dbReference type="InterPro" id="IPR052073">
    <property type="entry name" value="Amide_Lactam_Regulators"/>
</dbReference>
<evidence type="ECO:0000256" key="6">
    <source>
        <dbReference type="ARBA" id="ARBA00023242"/>
    </source>
</evidence>
<evidence type="ECO:0000256" key="4">
    <source>
        <dbReference type="ARBA" id="ARBA00023125"/>
    </source>
</evidence>
<organism evidence="9 10">
    <name type="scientific">Exophiala aquamarina CBS 119918</name>
    <dbReference type="NCBI Taxonomy" id="1182545"/>
    <lineage>
        <taxon>Eukaryota</taxon>
        <taxon>Fungi</taxon>
        <taxon>Dikarya</taxon>
        <taxon>Ascomycota</taxon>
        <taxon>Pezizomycotina</taxon>
        <taxon>Eurotiomycetes</taxon>
        <taxon>Chaetothyriomycetidae</taxon>
        <taxon>Chaetothyriales</taxon>
        <taxon>Herpotrichiellaceae</taxon>
        <taxon>Exophiala</taxon>
    </lineage>
</organism>
<reference evidence="9 10" key="1">
    <citation type="submission" date="2013-03" db="EMBL/GenBank/DDBJ databases">
        <title>The Genome Sequence of Exophiala aquamarina CBS 119918.</title>
        <authorList>
            <consortium name="The Broad Institute Genomics Platform"/>
            <person name="Cuomo C."/>
            <person name="de Hoog S."/>
            <person name="Gorbushina A."/>
            <person name="Walker B."/>
            <person name="Young S.K."/>
            <person name="Zeng Q."/>
            <person name="Gargeya S."/>
            <person name="Fitzgerald M."/>
            <person name="Haas B."/>
            <person name="Abouelleil A."/>
            <person name="Allen A.W."/>
            <person name="Alvarado L."/>
            <person name="Arachchi H.M."/>
            <person name="Berlin A.M."/>
            <person name="Chapman S.B."/>
            <person name="Gainer-Dewar J."/>
            <person name="Goldberg J."/>
            <person name="Griggs A."/>
            <person name="Gujja S."/>
            <person name="Hansen M."/>
            <person name="Howarth C."/>
            <person name="Imamovic A."/>
            <person name="Ireland A."/>
            <person name="Larimer J."/>
            <person name="McCowan C."/>
            <person name="Murphy C."/>
            <person name="Pearson M."/>
            <person name="Poon T.W."/>
            <person name="Priest M."/>
            <person name="Roberts A."/>
            <person name="Saif S."/>
            <person name="Shea T."/>
            <person name="Sisk P."/>
            <person name="Sykes S."/>
            <person name="Wortman J."/>
            <person name="Nusbaum C."/>
            <person name="Birren B."/>
        </authorList>
    </citation>
    <scope>NUCLEOTIDE SEQUENCE [LARGE SCALE GENOMIC DNA]</scope>
    <source>
        <strain evidence="9 10">CBS 119918</strain>
    </source>
</reference>
<comment type="caution">
    <text evidence="9">The sequence shown here is derived from an EMBL/GenBank/DDBJ whole genome shotgun (WGS) entry which is preliminary data.</text>
</comment>
<feature type="domain" description="Zn(2)-C6 fungal-type" evidence="8">
    <location>
        <begin position="25"/>
        <end position="56"/>
    </location>
</feature>
<dbReference type="Pfam" id="PF04082">
    <property type="entry name" value="Fungal_trans"/>
    <property type="match status" value="1"/>
</dbReference>
<dbReference type="Gene3D" id="4.10.240.10">
    <property type="entry name" value="Zn(2)-C6 fungal-type DNA-binding domain"/>
    <property type="match status" value="1"/>
</dbReference>
<dbReference type="PROSITE" id="PS50048">
    <property type="entry name" value="ZN2_CY6_FUNGAL_2"/>
    <property type="match status" value="1"/>
</dbReference>
<dbReference type="HOGENOM" id="CLU_006329_4_2_1"/>
<evidence type="ECO:0000256" key="5">
    <source>
        <dbReference type="ARBA" id="ARBA00023163"/>
    </source>
</evidence>
<gene>
    <name evidence="9" type="ORF">A1O9_10392</name>
</gene>
<dbReference type="CDD" id="cd12148">
    <property type="entry name" value="fungal_TF_MHR"/>
    <property type="match status" value="1"/>
</dbReference>
<dbReference type="OrthoDB" id="39175at2759"/>
<dbReference type="Proteomes" id="UP000027920">
    <property type="component" value="Unassembled WGS sequence"/>
</dbReference>
<dbReference type="SMART" id="SM00906">
    <property type="entry name" value="Fungal_trans"/>
    <property type="match status" value="1"/>
</dbReference>
<protein>
    <recommendedName>
        <fullName evidence="8">Zn(2)-C6 fungal-type domain-containing protein</fullName>
    </recommendedName>
</protein>
<dbReference type="SUPFAM" id="SSF57701">
    <property type="entry name" value="Zn2/Cys6 DNA-binding domain"/>
    <property type="match status" value="1"/>
</dbReference>
<evidence type="ECO:0000256" key="2">
    <source>
        <dbReference type="ARBA" id="ARBA00022833"/>
    </source>
</evidence>
<keyword evidence="5" id="KW-0804">Transcription</keyword>
<dbReference type="SMART" id="SM00066">
    <property type="entry name" value="GAL4"/>
    <property type="match status" value="1"/>
</dbReference>
<dbReference type="GeneID" id="25285296"/>
<keyword evidence="6" id="KW-0539">Nucleus</keyword>
<keyword evidence="2" id="KW-0862">Zinc</keyword>
<keyword evidence="3" id="KW-0805">Transcription regulation</keyword>
<dbReference type="VEuPathDB" id="FungiDB:A1O9_10392"/>
<evidence type="ECO:0000256" key="1">
    <source>
        <dbReference type="ARBA" id="ARBA00022723"/>
    </source>
</evidence>
<dbReference type="EMBL" id="AMGV01000013">
    <property type="protein sequence ID" value="KEF53417.1"/>
    <property type="molecule type" value="Genomic_DNA"/>
</dbReference>
<evidence type="ECO:0000256" key="7">
    <source>
        <dbReference type="SAM" id="MobiDB-lite"/>
    </source>
</evidence>
<feature type="region of interest" description="Disordered" evidence="7">
    <location>
        <begin position="73"/>
        <end position="104"/>
    </location>
</feature>
<proteinExistence type="predicted"/>
<evidence type="ECO:0000313" key="10">
    <source>
        <dbReference type="Proteomes" id="UP000027920"/>
    </source>
</evidence>
<feature type="compositionally biased region" description="Basic and acidic residues" evidence="7">
    <location>
        <begin position="84"/>
        <end position="93"/>
    </location>
</feature>
<dbReference type="CDD" id="cd00067">
    <property type="entry name" value="GAL4"/>
    <property type="match status" value="1"/>
</dbReference>
<evidence type="ECO:0000256" key="3">
    <source>
        <dbReference type="ARBA" id="ARBA00023015"/>
    </source>
</evidence>
<dbReference type="PANTHER" id="PTHR47171:SF4">
    <property type="entry name" value="ACETAMIDASE REGULATORY PROTEIN"/>
    <property type="match status" value="1"/>
</dbReference>